<dbReference type="SUPFAM" id="SSF51556">
    <property type="entry name" value="Metallo-dependent hydrolases"/>
    <property type="match status" value="1"/>
</dbReference>
<dbReference type="InterPro" id="IPR050287">
    <property type="entry name" value="MTA/SAH_deaminase"/>
</dbReference>
<dbReference type="RefSeq" id="WP_322607144.1">
    <property type="nucleotide sequence ID" value="NZ_JARVCO010000002.1"/>
</dbReference>
<feature type="binding site" evidence="4">
    <location>
        <position position="201"/>
    </location>
    <ligand>
        <name>Zn(2+)</name>
        <dbReference type="ChEBI" id="CHEBI:29105"/>
    </ligand>
</feature>
<dbReference type="Proteomes" id="UP001290861">
    <property type="component" value="Unassembled WGS sequence"/>
</dbReference>
<dbReference type="InterPro" id="IPR032466">
    <property type="entry name" value="Metal_Hydrolase"/>
</dbReference>
<organism evidence="6 7">
    <name type="scientific">Pontiella agarivorans</name>
    <dbReference type="NCBI Taxonomy" id="3038953"/>
    <lineage>
        <taxon>Bacteria</taxon>
        <taxon>Pseudomonadati</taxon>
        <taxon>Kiritimatiellota</taxon>
        <taxon>Kiritimatiellia</taxon>
        <taxon>Kiritimatiellales</taxon>
        <taxon>Pontiellaceae</taxon>
        <taxon>Pontiella</taxon>
    </lineage>
</organism>
<evidence type="ECO:0000313" key="6">
    <source>
        <dbReference type="EMBL" id="MDZ8117343.1"/>
    </source>
</evidence>
<comment type="similarity">
    <text evidence="4">Belongs to the metallo-dependent hydrolases superfamily. MTA/SAH deaminase family.</text>
</comment>
<keyword evidence="2 4" id="KW-0378">Hydrolase</keyword>
<evidence type="ECO:0000256" key="4">
    <source>
        <dbReference type="HAMAP-Rule" id="MF_01281"/>
    </source>
</evidence>
<comment type="function">
    <text evidence="4">Catalyzes the deamination of 5-methylthioadenosine and S-adenosyl-L-homocysteine into 5-methylthioinosine and S-inosyl-L-homocysteine, respectively. Is also able to deaminate adenosine.</text>
</comment>
<evidence type="ECO:0000256" key="3">
    <source>
        <dbReference type="ARBA" id="ARBA00022833"/>
    </source>
</evidence>
<proteinExistence type="inferred from homology"/>
<feature type="binding site" evidence="4">
    <location>
        <position position="145"/>
    </location>
    <ligand>
        <name>substrate</name>
    </ligand>
</feature>
<feature type="binding site" evidence="4">
    <location>
        <position position="204"/>
    </location>
    <ligand>
        <name>substrate</name>
    </ligand>
</feature>
<comment type="catalytic activity">
    <reaction evidence="4">
        <text>S-adenosyl-L-homocysteine + H2O + H(+) = S-inosyl-L-homocysteine + NH4(+)</text>
        <dbReference type="Rhea" id="RHEA:20716"/>
        <dbReference type="ChEBI" id="CHEBI:15377"/>
        <dbReference type="ChEBI" id="CHEBI:15378"/>
        <dbReference type="ChEBI" id="CHEBI:28938"/>
        <dbReference type="ChEBI" id="CHEBI:57856"/>
        <dbReference type="ChEBI" id="CHEBI:57985"/>
        <dbReference type="EC" id="3.5.4.28"/>
    </reaction>
</comment>
<keyword evidence="7" id="KW-1185">Reference proteome</keyword>
<keyword evidence="3 4" id="KW-0862">Zinc</keyword>
<feature type="binding site" evidence="4">
    <location>
        <position position="289"/>
    </location>
    <ligand>
        <name>substrate</name>
    </ligand>
</feature>
<feature type="binding site" evidence="4">
    <location>
        <position position="83"/>
    </location>
    <ligand>
        <name>substrate</name>
    </ligand>
</feature>
<dbReference type="EC" id="3.5.4.31" evidence="4"/>
<keyword evidence="1 4" id="KW-0479">Metal-binding</keyword>
<feature type="domain" description="Amidohydrolase-related" evidence="5">
    <location>
        <begin position="46"/>
        <end position="390"/>
    </location>
</feature>
<accession>A0ABU5MTA0</accession>
<comment type="catalytic activity">
    <reaction evidence="4">
        <text>S-methyl-5'-thioadenosine + H2O + H(+) = S-methyl-5'-thioinosine + NH4(+)</text>
        <dbReference type="Rhea" id="RHEA:25025"/>
        <dbReference type="ChEBI" id="CHEBI:15377"/>
        <dbReference type="ChEBI" id="CHEBI:15378"/>
        <dbReference type="ChEBI" id="CHEBI:17509"/>
        <dbReference type="ChEBI" id="CHEBI:28938"/>
        <dbReference type="ChEBI" id="CHEBI:48595"/>
        <dbReference type="EC" id="3.5.4.31"/>
    </reaction>
</comment>
<dbReference type="InterPro" id="IPR006680">
    <property type="entry name" value="Amidohydro-rel"/>
</dbReference>
<evidence type="ECO:0000256" key="2">
    <source>
        <dbReference type="ARBA" id="ARBA00022801"/>
    </source>
</evidence>
<dbReference type="EMBL" id="JARVCO010000002">
    <property type="protein sequence ID" value="MDZ8117343.1"/>
    <property type="molecule type" value="Genomic_DNA"/>
</dbReference>
<comment type="caution">
    <text evidence="6">The sequence shown here is derived from an EMBL/GenBank/DDBJ whole genome shotgun (WGS) entry which is preliminary data.</text>
</comment>
<feature type="binding site" evidence="4">
    <location>
        <position position="54"/>
    </location>
    <ligand>
        <name>Zn(2+)</name>
        <dbReference type="ChEBI" id="CHEBI:29105"/>
    </ligand>
</feature>
<sequence length="415" mass="45693">MSLLIKNIELNGVCTDVLIQGNRFASIAPELEAEGAEILDATGMAIIPGLVNMHTHASMTLLRSYADDLHLHDWLNNHIWPLEATMTEEDIYHGARLACLEMIKSGTTCFADMYWHFHGVARAVEEMGLRAVLSSVFIDLNDEARAEKERKLAEKLYEESKRYSDRIGFSLGPHAIYTVSEASLKWAKAFARENGLLFHIHLSETEKEVADCLAEHGLRPVQWLEKNGLLDEQTIAAHVVHVNDEEIEILARRGVQVVHNPGSNMKLASGSFPVQKMLQAGVKLSLGTDGASSNNNLCMLEEMKLAALQAKVVHGDPTLLPAKTVFDMATGNGAAALGLDAGEIAEGRLADCVMVNLENPRLVPGYDLISDMVYSADSSCIDTVICNGRVLMRNGRVDGEEEIIAEARKYKNRFQ</sequence>
<dbReference type="HAMAP" id="MF_01281">
    <property type="entry name" value="MTA_SAH_deamin"/>
    <property type="match status" value="1"/>
</dbReference>
<evidence type="ECO:0000259" key="5">
    <source>
        <dbReference type="Pfam" id="PF01979"/>
    </source>
</evidence>
<feature type="binding site" evidence="4">
    <location>
        <position position="56"/>
    </location>
    <ligand>
        <name>Zn(2+)</name>
        <dbReference type="ChEBI" id="CHEBI:29105"/>
    </ligand>
</feature>
<dbReference type="PANTHER" id="PTHR43794">
    <property type="entry name" value="AMINOHYDROLASE SSNA-RELATED"/>
    <property type="match status" value="1"/>
</dbReference>
<evidence type="ECO:0000313" key="7">
    <source>
        <dbReference type="Proteomes" id="UP001290861"/>
    </source>
</evidence>
<comment type="caution">
    <text evidence="4">Lacks conserved residue(s) required for the propagation of feature annotation.</text>
</comment>
<gene>
    <name evidence="4" type="primary">mtaD</name>
    <name evidence="6" type="ORF">P9H32_01785</name>
</gene>
<dbReference type="PANTHER" id="PTHR43794:SF11">
    <property type="entry name" value="AMIDOHYDROLASE-RELATED DOMAIN-CONTAINING PROTEIN"/>
    <property type="match status" value="1"/>
</dbReference>
<feature type="binding site" evidence="4">
    <location>
        <position position="289"/>
    </location>
    <ligand>
        <name>Zn(2+)</name>
        <dbReference type="ChEBI" id="CHEBI:29105"/>
    </ligand>
</feature>
<evidence type="ECO:0000256" key="1">
    <source>
        <dbReference type="ARBA" id="ARBA00022723"/>
    </source>
</evidence>
<reference evidence="6 7" key="1">
    <citation type="journal article" date="2024" name="Appl. Environ. Microbiol.">
        <title>Pontiella agarivorans sp. nov., a novel marine anaerobic bacterium capable of degrading macroalgal polysaccharides and fixing nitrogen.</title>
        <authorList>
            <person name="Liu N."/>
            <person name="Kivenson V."/>
            <person name="Peng X."/>
            <person name="Cui Z."/>
            <person name="Lankiewicz T.S."/>
            <person name="Gosselin K.M."/>
            <person name="English C.J."/>
            <person name="Blair E.M."/>
            <person name="O'Malley M.A."/>
            <person name="Valentine D.L."/>
        </authorList>
    </citation>
    <scope>NUCLEOTIDE SEQUENCE [LARGE SCALE GENOMIC DNA]</scope>
    <source>
        <strain evidence="6 7">NLcol2</strain>
    </source>
</reference>
<dbReference type="Gene3D" id="2.30.40.10">
    <property type="entry name" value="Urease, subunit C, domain 1"/>
    <property type="match status" value="1"/>
</dbReference>
<dbReference type="Pfam" id="PF01979">
    <property type="entry name" value="Amidohydro_1"/>
    <property type="match status" value="1"/>
</dbReference>
<dbReference type="EC" id="3.5.4.28" evidence="4"/>
<dbReference type="CDD" id="cd01298">
    <property type="entry name" value="ATZ_TRZ_like"/>
    <property type="match status" value="1"/>
</dbReference>
<name>A0ABU5MTA0_9BACT</name>
<comment type="cofactor">
    <cofactor evidence="4">
        <name>Zn(2+)</name>
        <dbReference type="ChEBI" id="CHEBI:29105"/>
    </cofactor>
    <text evidence="4">Binds 1 zinc ion per subunit.</text>
</comment>
<dbReference type="InterPro" id="IPR023512">
    <property type="entry name" value="Deaminase_MtaD/DadD"/>
</dbReference>
<dbReference type="Gene3D" id="3.20.20.140">
    <property type="entry name" value="Metal-dependent hydrolases"/>
    <property type="match status" value="1"/>
</dbReference>
<dbReference type="InterPro" id="IPR011059">
    <property type="entry name" value="Metal-dep_hydrolase_composite"/>
</dbReference>
<protein>
    <recommendedName>
        <fullName evidence="4">5-methylthioadenosine/S-adenosylhomocysteine deaminase</fullName>
        <shortName evidence="4">MTA/SAH deaminase</shortName>
        <ecNumber evidence="4">3.5.4.28</ecNumber>
        <ecNumber evidence="4">3.5.4.31</ecNumber>
    </recommendedName>
</protein>
<dbReference type="SUPFAM" id="SSF51338">
    <property type="entry name" value="Composite domain of metallo-dependent hydrolases"/>
    <property type="match status" value="1"/>
</dbReference>
<feature type="binding site" evidence="4">
    <location>
        <position position="174"/>
    </location>
    <ligand>
        <name>substrate</name>
    </ligand>
</feature>